<evidence type="ECO:0000256" key="7">
    <source>
        <dbReference type="ARBA" id="ARBA00022692"/>
    </source>
</evidence>
<feature type="transmembrane region" description="Helical" evidence="11">
    <location>
        <begin position="12"/>
        <end position="32"/>
    </location>
</feature>
<feature type="domain" description="PAC" evidence="14">
    <location>
        <begin position="712"/>
        <end position="763"/>
    </location>
</feature>
<comment type="subcellular location">
    <subcellularLocation>
        <location evidence="2">Cell membrane</location>
        <topology evidence="2">Multi-pass membrane protein</topology>
    </subcellularLocation>
</comment>
<evidence type="ECO:0000256" key="9">
    <source>
        <dbReference type="ARBA" id="ARBA00022989"/>
    </source>
</evidence>
<comment type="catalytic activity">
    <reaction evidence="1">
        <text>ATP + protein L-histidine = ADP + protein N-phospho-L-histidine.</text>
        <dbReference type="EC" id="2.7.13.3"/>
    </reaction>
</comment>
<dbReference type="Pfam" id="PF08447">
    <property type="entry name" value="PAS_3"/>
    <property type="match status" value="3"/>
</dbReference>
<dbReference type="InterPro" id="IPR003661">
    <property type="entry name" value="HisK_dim/P_dom"/>
</dbReference>
<dbReference type="Gene3D" id="3.30.565.10">
    <property type="entry name" value="Histidine kinase-like ATPase, C-terminal domain"/>
    <property type="match status" value="1"/>
</dbReference>
<dbReference type="SMART" id="SM00091">
    <property type="entry name" value="PAS"/>
    <property type="match status" value="5"/>
</dbReference>
<dbReference type="CDD" id="cd00130">
    <property type="entry name" value="PAS"/>
    <property type="match status" value="4"/>
</dbReference>
<feature type="transmembrane region" description="Helical" evidence="11">
    <location>
        <begin position="279"/>
        <end position="298"/>
    </location>
</feature>
<dbReference type="Gene3D" id="3.30.450.40">
    <property type="match status" value="1"/>
</dbReference>
<dbReference type="Gene3D" id="2.10.70.100">
    <property type="match status" value="1"/>
</dbReference>
<evidence type="ECO:0000256" key="6">
    <source>
        <dbReference type="ARBA" id="ARBA00022679"/>
    </source>
</evidence>
<dbReference type="Gene3D" id="3.30.450.20">
    <property type="entry name" value="PAS domain"/>
    <property type="match status" value="8"/>
</dbReference>
<dbReference type="PRINTS" id="PR00344">
    <property type="entry name" value="BCTRLSENSOR"/>
</dbReference>
<evidence type="ECO:0000256" key="5">
    <source>
        <dbReference type="ARBA" id="ARBA00022553"/>
    </source>
</evidence>
<dbReference type="SUPFAM" id="SSF55785">
    <property type="entry name" value="PYP-like sensor domain (PAS domain)"/>
    <property type="match status" value="5"/>
</dbReference>
<dbReference type="SUPFAM" id="SSF47384">
    <property type="entry name" value="Homodimeric domain of signal transducing histidine kinase"/>
    <property type="match status" value="1"/>
</dbReference>
<dbReference type="SUPFAM" id="SSF55781">
    <property type="entry name" value="GAF domain-like"/>
    <property type="match status" value="1"/>
</dbReference>
<dbReference type="PROSITE" id="PS50113">
    <property type="entry name" value="PAC"/>
    <property type="match status" value="4"/>
</dbReference>
<dbReference type="Gene3D" id="1.10.287.130">
    <property type="match status" value="1"/>
</dbReference>
<dbReference type="SUPFAM" id="SSF55874">
    <property type="entry name" value="ATPase domain of HSP90 chaperone/DNA topoisomerase II/histidine kinase"/>
    <property type="match status" value="1"/>
</dbReference>
<dbReference type="CDD" id="cd00082">
    <property type="entry name" value="HisKA"/>
    <property type="match status" value="1"/>
</dbReference>
<dbReference type="InterPro" id="IPR033479">
    <property type="entry name" value="dCache_1"/>
</dbReference>
<dbReference type="CDD" id="cd12915">
    <property type="entry name" value="PDC2_DGC_like"/>
    <property type="match status" value="1"/>
</dbReference>
<evidence type="ECO:0000256" key="8">
    <source>
        <dbReference type="ARBA" id="ARBA00022777"/>
    </source>
</evidence>
<dbReference type="PANTHER" id="PTHR43304">
    <property type="entry name" value="PHYTOCHROME-LIKE PROTEIN CPH1"/>
    <property type="match status" value="1"/>
</dbReference>
<feature type="domain" description="PAC" evidence="14">
    <location>
        <begin position="585"/>
        <end position="637"/>
    </location>
</feature>
<dbReference type="PANTHER" id="PTHR43304:SF1">
    <property type="entry name" value="PAC DOMAIN-CONTAINING PROTEIN"/>
    <property type="match status" value="1"/>
</dbReference>
<keyword evidence="6" id="KW-0808">Transferase</keyword>
<dbReference type="Pfam" id="PF00672">
    <property type="entry name" value="HAMP"/>
    <property type="match status" value="1"/>
</dbReference>
<dbReference type="InterPro" id="IPR013655">
    <property type="entry name" value="PAS_fold_3"/>
</dbReference>
<name>A0ABW1TR27_9BURK</name>
<feature type="domain" description="Histidine kinase" evidence="12">
    <location>
        <begin position="1343"/>
        <end position="1558"/>
    </location>
</feature>
<dbReference type="Pfam" id="PF02518">
    <property type="entry name" value="HATPase_c"/>
    <property type="match status" value="1"/>
</dbReference>
<dbReference type="Pfam" id="PF00512">
    <property type="entry name" value="HisKA"/>
    <property type="match status" value="1"/>
</dbReference>
<dbReference type="EMBL" id="JBHSRS010000001">
    <property type="protein sequence ID" value="MFC6279730.1"/>
    <property type="molecule type" value="Genomic_DNA"/>
</dbReference>
<gene>
    <name evidence="16" type="ORF">ACFQND_00560</name>
</gene>
<proteinExistence type="predicted"/>
<dbReference type="InterPro" id="IPR003660">
    <property type="entry name" value="HAMP_dom"/>
</dbReference>
<feature type="domain" description="PAC" evidence="14">
    <location>
        <begin position="1280"/>
        <end position="1332"/>
    </location>
</feature>
<dbReference type="Pfam" id="PF02743">
    <property type="entry name" value="dCache_1"/>
    <property type="match status" value="1"/>
</dbReference>
<dbReference type="InterPro" id="IPR003018">
    <property type="entry name" value="GAF"/>
</dbReference>
<evidence type="ECO:0000313" key="17">
    <source>
        <dbReference type="Proteomes" id="UP001596270"/>
    </source>
</evidence>
<dbReference type="CDD" id="cd06225">
    <property type="entry name" value="HAMP"/>
    <property type="match status" value="1"/>
</dbReference>
<evidence type="ECO:0000256" key="2">
    <source>
        <dbReference type="ARBA" id="ARBA00004651"/>
    </source>
</evidence>
<feature type="domain" description="HAMP" evidence="15">
    <location>
        <begin position="303"/>
        <end position="358"/>
    </location>
</feature>
<dbReference type="SUPFAM" id="SSF158472">
    <property type="entry name" value="HAMP domain-like"/>
    <property type="match status" value="1"/>
</dbReference>
<dbReference type="CDD" id="cd12914">
    <property type="entry name" value="PDC1_DGC_like"/>
    <property type="match status" value="1"/>
</dbReference>
<dbReference type="Pfam" id="PF13185">
    <property type="entry name" value="GAF_2"/>
    <property type="match status" value="1"/>
</dbReference>
<dbReference type="InterPro" id="IPR029016">
    <property type="entry name" value="GAF-like_dom_sf"/>
</dbReference>
<evidence type="ECO:0000256" key="11">
    <source>
        <dbReference type="SAM" id="Phobius"/>
    </source>
</evidence>
<dbReference type="InterPro" id="IPR005467">
    <property type="entry name" value="His_kinase_dom"/>
</dbReference>
<keyword evidence="9 11" id="KW-1133">Transmembrane helix</keyword>
<feature type="domain" description="PAS" evidence="13">
    <location>
        <begin position="892"/>
        <end position="937"/>
    </location>
</feature>
<feature type="domain" description="PAS" evidence="13">
    <location>
        <begin position="1207"/>
        <end position="1277"/>
    </location>
</feature>
<evidence type="ECO:0000256" key="4">
    <source>
        <dbReference type="ARBA" id="ARBA00022475"/>
    </source>
</evidence>
<dbReference type="EC" id="2.7.13.3" evidence="3"/>
<dbReference type="InterPro" id="IPR003594">
    <property type="entry name" value="HATPase_dom"/>
</dbReference>
<keyword evidence="8" id="KW-0418">Kinase</keyword>
<evidence type="ECO:0000256" key="3">
    <source>
        <dbReference type="ARBA" id="ARBA00012438"/>
    </source>
</evidence>
<dbReference type="SMART" id="SM00086">
    <property type="entry name" value="PAC"/>
    <property type="match status" value="5"/>
</dbReference>
<protein>
    <recommendedName>
        <fullName evidence="3">histidine kinase</fullName>
        <ecNumber evidence="3">2.7.13.3</ecNumber>
    </recommendedName>
</protein>
<dbReference type="InterPro" id="IPR000014">
    <property type="entry name" value="PAS"/>
</dbReference>
<dbReference type="InterPro" id="IPR004358">
    <property type="entry name" value="Sig_transdc_His_kin-like_C"/>
</dbReference>
<evidence type="ECO:0000256" key="10">
    <source>
        <dbReference type="ARBA" id="ARBA00023136"/>
    </source>
</evidence>
<evidence type="ECO:0000259" key="13">
    <source>
        <dbReference type="PROSITE" id="PS50112"/>
    </source>
</evidence>
<dbReference type="InterPro" id="IPR036097">
    <property type="entry name" value="HisK_dim/P_sf"/>
</dbReference>
<dbReference type="PROSITE" id="PS50112">
    <property type="entry name" value="PAS"/>
    <property type="match status" value="3"/>
</dbReference>
<reference evidence="17" key="1">
    <citation type="journal article" date="2019" name="Int. J. Syst. Evol. Microbiol.">
        <title>The Global Catalogue of Microorganisms (GCM) 10K type strain sequencing project: providing services to taxonomists for standard genome sequencing and annotation.</title>
        <authorList>
            <consortium name="The Broad Institute Genomics Platform"/>
            <consortium name="The Broad Institute Genome Sequencing Center for Infectious Disease"/>
            <person name="Wu L."/>
            <person name="Ma J."/>
        </authorList>
    </citation>
    <scope>NUCLEOTIDE SEQUENCE [LARGE SCALE GENOMIC DNA]</scope>
    <source>
        <strain evidence="17">CCUG 39402</strain>
    </source>
</reference>
<keyword evidence="10 11" id="KW-0472">Membrane</keyword>
<sequence>MKSEITLRTRLVMLVIAAIVPLFGLSLVGAVLTSDEAVSRATKNLEFSASLVAANQQRVADSVRQVLTAVANMPAMDSRNPECLRYFKTLSEQLGVYSNVGIINADGYIRCHSVANSPTLFAGDRPYFQAAMAGHSFVAGGYLRGRITGRPIMTFALPVLGGKGEVTAVAFASMYLSEFSRAVADAPLPAGSRLVIMDRQGMVLAANPEQSAVVGQPVPSSILQDAIKAGTEGVFEGPDATGAQQIYAFLPSNKSADAPFFVAVSADRQEVIAPARQRLSLVFLALTLVAFLGSWIAWRMGGRAIVKPTTEILAATRQVQAGQLDVRIPASSSSGEDEFAKIAESFNLMTDALQQRQHDLDLELQRSRQAYLTLELTINSMDEGLMAVDAAGRFLLLNEPAKKLFSTDGDSNVLTPRWSREQGLFVPGTETLFPFDETPLFRALQGESGGPTAVFLRNERQPKGRLLSCSYRPMHHGSQIMGALVVFSDITEVDRLQLEQAVNYAQLRETQRRLLDAQRLGRIGIWEMDVRTHKLWVSDELYDLYEVPRGAFDGDGERLLELIHPEDLERYLQQRHAAVQAHLSTNIEYRIITMAGETRWMHQYDRLQTDNEGRALYRTGVVQEITGRKRAELLIARSTELLNRTGALARVGGWEVVTETMAPYWSEEIYRIHELDPRQALDLDAALGFYAPEVQPLIRAAVDAALEHATPWDLELPLITAAGRRLWVRTQGRALLKDGKIVRLVGVMQDITEQRESQAHLRLLETSISRLNDMVLITEAEPVDEPGPRIVFVNDAFERHTGYSREEVLGKSPRLLQGPKTQRAELDRIGAALRNWQPVRAELINYTKGGDAFWVELDIVPIADAKGWFTHWVAVERDITQRKLAEQALINSEQRYAALFEMAPVPMWVYDIATCQFLTVNRAAVQGYGYSVQEFLSMVIFDIRIEMDLVALNRHLTGTADARNLVARHRRKDGSLFPVNVVSQPIQYAGRDARFVVALDMTAQVNAEKDVQEYLFTLQRAADAAQAITWHQTLDGMMQEVAEQARGVIGSHHAMVSLTLGGDWTQAVHALSLSEKYAKHRDLIVQTDGTGVYAMVCENNRAVRMTSAELEADPRWRGFGRYTDKHPAMSGWLAVPLMGRSGKNIGLLQLSDRYEGAFTLQDEYVAIELAQLASIAIENAQLLTQVNQLNAGLEQKVSERTVALARQEALFRTLADQAPQVVWTVNPGGAATYFNRAWFDLVGGTLEDWKGTKWFLAMHPEDLPDVEARWEVAVANQAPFMGIRRVLSKDGSYHTMSYRGSPVCDDRGEVAFWVGIDADITEIKAIEAALRLSNQELEAFSYSVSHDLRAPLNTIDGFSRLLSKQLSGNMGERGQHYLARIQAGVTQMGKLIEDLLSLAQVSRMQLRYEAVDLSALSQEILEEWRVRHPERHVVFSIEPGLLAHGDGRLVRLVMENLLGNAWKFTSQKTDASIHVGKKLDAAGLPVFFVKDNGAGFDMAYADKLFIAFQRLHTASEFPGTGVGLATVSRVIGRHGGRLWAEALLGQGATFYFTLPNLPAAI</sequence>
<keyword evidence="7 11" id="KW-0812">Transmembrane</keyword>
<dbReference type="Gene3D" id="6.10.340.10">
    <property type="match status" value="1"/>
</dbReference>
<feature type="domain" description="PAS" evidence="13">
    <location>
        <begin position="783"/>
        <end position="812"/>
    </location>
</feature>
<dbReference type="PROSITE" id="PS50885">
    <property type="entry name" value="HAMP"/>
    <property type="match status" value="1"/>
</dbReference>
<comment type="caution">
    <text evidence="16">The sequence shown here is derived from an EMBL/GenBank/DDBJ whole genome shotgun (WGS) entry which is preliminary data.</text>
</comment>
<dbReference type="SMART" id="SM00387">
    <property type="entry name" value="HATPase_c"/>
    <property type="match status" value="1"/>
</dbReference>
<dbReference type="InterPro" id="IPR036890">
    <property type="entry name" value="HATPase_C_sf"/>
</dbReference>
<accession>A0ABW1TR27</accession>
<keyword evidence="4" id="KW-1003">Cell membrane</keyword>
<dbReference type="InterPro" id="IPR000700">
    <property type="entry name" value="PAS-assoc_C"/>
</dbReference>
<dbReference type="Pfam" id="PF13426">
    <property type="entry name" value="PAS_9"/>
    <property type="match status" value="1"/>
</dbReference>
<dbReference type="InterPro" id="IPR052162">
    <property type="entry name" value="Sensor_kinase/Photoreceptor"/>
</dbReference>
<dbReference type="PROSITE" id="PS50109">
    <property type="entry name" value="HIS_KIN"/>
    <property type="match status" value="1"/>
</dbReference>
<dbReference type="InterPro" id="IPR035965">
    <property type="entry name" value="PAS-like_dom_sf"/>
</dbReference>
<evidence type="ECO:0000259" key="12">
    <source>
        <dbReference type="PROSITE" id="PS50109"/>
    </source>
</evidence>
<keyword evidence="5" id="KW-0597">Phosphoprotein</keyword>
<evidence type="ECO:0000259" key="14">
    <source>
        <dbReference type="PROSITE" id="PS50113"/>
    </source>
</evidence>
<dbReference type="Pfam" id="PF13188">
    <property type="entry name" value="PAS_8"/>
    <property type="match status" value="1"/>
</dbReference>
<dbReference type="RefSeq" id="WP_371434676.1">
    <property type="nucleotide sequence ID" value="NZ_JBHSRS010000001.1"/>
</dbReference>
<feature type="domain" description="PAC" evidence="14">
    <location>
        <begin position="837"/>
        <end position="891"/>
    </location>
</feature>
<dbReference type="NCBIfam" id="TIGR00229">
    <property type="entry name" value="sensory_box"/>
    <property type="match status" value="3"/>
</dbReference>
<organism evidence="16 17">
    <name type="scientific">Polaromonas aquatica</name>
    <dbReference type="NCBI Taxonomy" id="332657"/>
    <lineage>
        <taxon>Bacteria</taxon>
        <taxon>Pseudomonadati</taxon>
        <taxon>Pseudomonadota</taxon>
        <taxon>Betaproteobacteria</taxon>
        <taxon>Burkholderiales</taxon>
        <taxon>Comamonadaceae</taxon>
        <taxon>Polaromonas</taxon>
    </lineage>
</organism>
<dbReference type="SMART" id="SM00065">
    <property type="entry name" value="GAF"/>
    <property type="match status" value="1"/>
</dbReference>
<evidence type="ECO:0000259" key="15">
    <source>
        <dbReference type="PROSITE" id="PS50885"/>
    </source>
</evidence>
<dbReference type="SMART" id="SM00388">
    <property type="entry name" value="HisKA"/>
    <property type="match status" value="1"/>
</dbReference>
<dbReference type="SMART" id="SM00304">
    <property type="entry name" value="HAMP"/>
    <property type="match status" value="1"/>
</dbReference>
<evidence type="ECO:0000313" key="16">
    <source>
        <dbReference type="EMBL" id="MFC6279730.1"/>
    </source>
</evidence>
<dbReference type="Proteomes" id="UP001596270">
    <property type="component" value="Unassembled WGS sequence"/>
</dbReference>
<dbReference type="InterPro" id="IPR001610">
    <property type="entry name" value="PAC"/>
</dbReference>
<keyword evidence="17" id="KW-1185">Reference proteome</keyword>
<evidence type="ECO:0000256" key="1">
    <source>
        <dbReference type="ARBA" id="ARBA00000085"/>
    </source>
</evidence>